<sequence length="224" mass="27061">RNRRPGVYDGIYENNNYIGEPGLNGGIYNNRNRRPGVYDGIYENNNYIGEPGLNGGIYNNRNRRPGVYDGIYNYRNEPGVYNDIYNNRSLNNKYQNMYDSPRGVPLLPMYGYDSEVNLNKDYEYMKQLYPNTARSIYSEVVRECNRLDYDGSIMYEDYPEKTEIEKIINRVYDRVKNYDEKQYDEHLHYHPRKRENHLRDIVTLVLLCEMLNRRSRYRSMRRWF</sequence>
<name>A0A8J7KZ85_9FIRM</name>
<accession>A0A8J7KZ85</accession>
<comment type="caution">
    <text evidence="1">The sequence shown here is derived from an EMBL/GenBank/DDBJ whole genome shotgun (WGS) entry which is preliminary data.</text>
</comment>
<evidence type="ECO:0000313" key="1">
    <source>
        <dbReference type="EMBL" id="MBH1939633.1"/>
    </source>
</evidence>
<proteinExistence type="predicted"/>
<dbReference type="AlphaFoldDB" id="A0A8J7KZ85"/>
<protein>
    <submittedName>
        <fullName evidence="1">Uncharacterized protein</fullName>
    </submittedName>
</protein>
<dbReference type="Proteomes" id="UP000623269">
    <property type="component" value="Unassembled WGS sequence"/>
</dbReference>
<feature type="non-terminal residue" evidence="1">
    <location>
        <position position="1"/>
    </location>
</feature>
<reference evidence="1" key="1">
    <citation type="submission" date="2020-12" db="EMBL/GenBank/DDBJ databases">
        <title>M. sibirica DSM 26468T genome.</title>
        <authorList>
            <person name="Thieme N."/>
            <person name="Rettenmaier R."/>
            <person name="Zverlov V."/>
            <person name="Liebl W."/>
        </authorList>
    </citation>
    <scope>NUCLEOTIDE SEQUENCE</scope>
    <source>
        <strain evidence="1">DSM 26468</strain>
    </source>
</reference>
<dbReference type="EMBL" id="JAEAGR010000001">
    <property type="protein sequence ID" value="MBH1939633.1"/>
    <property type="molecule type" value="Genomic_DNA"/>
</dbReference>
<gene>
    <name evidence="1" type="ORF">I5677_01840</name>
</gene>
<organism evidence="1 2">
    <name type="scientific">Mobilitalea sibirica</name>
    <dbReference type="NCBI Taxonomy" id="1462919"/>
    <lineage>
        <taxon>Bacteria</taxon>
        <taxon>Bacillati</taxon>
        <taxon>Bacillota</taxon>
        <taxon>Clostridia</taxon>
        <taxon>Lachnospirales</taxon>
        <taxon>Lachnospiraceae</taxon>
        <taxon>Mobilitalea</taxon>
    </lineage>
</organism>
<keyword evidence="2" id="KW-1185">Reference proteome</keyword>
<evidence type="ECO:0000313" key="2">
    <source>
        <dbReference type="Proteomes" id="UP000623269"/>
    </source>
</evidence>
<dbReference type="RefSeq" id="WP_197659841.1">
    <property type="nucleotide sequence ID" value="NZ_JAEAGR010000001.1"/>
</dbReference>